<protein>
    <submittedName>
        <fullName evidence="2">Uncharacterized protein</fullName>
    </submittedName>
</protein>
<keyword evidence="3" id="KW-1185">Reference proteome</keyword>
<organism evidence="2 3">
    <name type="scientific">Spirosoma linguale (strain ATCC 33905 / DSM 74 / LMG 10896 / Claus 1)</name>
    <dbReference type="NCBI Taxonomy" id="504472"/>
    <lineage>
        <taxon>Bacteria</taxon>
        <taxon>Pseudomonadati</taxon>
        <taxon>Bacteroidota</taxon>
        <taxon>Cytophagia</taxon>
        <taxon>Cytophagales</taxon>
        <taxon>Cytophagaceae</taxon>
        <taxon>Spirosoma</taxon>
    </lineage>
</organism>
<feature type="region of interest" description="Disordered" evidence="1">
    <location>
        <begin position="78"/>
        <end position="103"/>
    </location>
</feature>
<feature type="compositionally biased region" description="Basic and acidic residues" evidence="1">
    <location>
        <begin position="94"/>
        <end position="103"/>
    </location>
</feature>
<dbReference type="STRING" id="504472.Slin_1955"/>
<dbReference type="RefSeq" id="WP_012926549.1">
    <property type="nucleotide sequence ID" value="NC_013730.1"/>
</dbReference>
<sequence>MEKEDKVDPVYVKGFNEGYTIAQHMPELAEVLSKVKGKSDRLMGLQAGHKQYLNEQIEQIRTNVPHEKKIRARLPDWLKNDFTDRTKNSSTKSKGRDLEPDKD</sequence>
<dbReference type="Proteomes" id="UP000002028">
    <property type="component" value="Chromosome"/>
</dbReference>
<accession>D2QCJ5</accession>
<evidence type="ECO:0000313" key="2">
    <source>
        <dbReference type="EMBL" id="ADB38000.1"/>
    </source>
</evidence>
<dbReference type="HOGENOM" id="CLU_2262061_0_0_10"/>
<dbReference type="AlphaFoldDB" id="D2QCJ5"/>
<dbReference type="KEGG" id="sli:Slin_1955"/>
<evidence type="ECO:0000313" key="3">
    <source>
        <dbReference type="Proteomes" id="UP000002028"/>
    </source>
</evidence>
<name>D2QCJ5_SPILD</name>
<dbReference type="EMBL" id="CP001769">
    <property type="protein sequence ID" value="ADB38000.1"/>
    <property type="molecule type" value="Genomic_DNA"/>
</dbReference>
<proteinExistence type="predicted"/>
<evidence type="ECO:0000256" key="1">
    <source>
        <dbReference type="SAM" id="MobiDB-lite"/>
    </source>
</evidence>
<feature type="compositionally biased region" description="Basic and acidic residues" evidence="1">
    <location>
        <begin position="78"/>
        <end position="87"/>
    </location>
</feature>
<gene>
    <name evidence="2" type="ordered locus">Slin_1955</name>
</gene>
<reference evidence="2 3" key="1">
    <citation type="journal article" date="2010" name="Stand. Genomic Sci.">
        <title>Complete genome sequence of Spirosoma linguale type strain (1).</title>
        <authorList>
            <person name="Lail K."/>
            <person name="Sikorski J."/>
            <person name="Saunders E."/>
            <person name="Lapidus A."/>
            <person name="Glavina Del Rio T."/>
            <person name="Copeland A."/>
            <person name="Tice H."/>
            <person name="Cheng J.-F."/>
            <person name="Lucas S."/>
            <person name="Nolan M."/>
            <person name="Bruce D."/>
            <person name="Goodwin L."/>
            <person name="Pitluck S."/>
            <person name="Ivanova N."/>
            <person name="Mavromatis K."/>
            <person name="Ovchinnikova G."/>
            <person name="Pati A."/>
            <person name="Chen A."/>
            <person name="Palaniappan K."/>
            <person name="Land M."/>
            <person name="Hauser L."/>
            <person name="Chang Y.-J."/>
            <person name="Jeffries C.D."/>
            <person name="Chain P."/>
            <person name="Brettin T."/>
            <person name="Detter J.C."/>
            <person name="Schuetze A."/>
            <person name="Rohde M."/>
            <person name="Tindall B.J."/>
            <person name="Goeker M."/>
            <person name="Bristow J."/>
            <person name="Eisen J.A."/>
            <person name="Markowitz V."/>
            <person name="Hugenholtz P."/>
            <person name="Kyrpides N.C."/>
            <person name="Klenk H.-P."/>
            <person name="Chen F."/>
        </authorList>
    </citation>
    <scope>NUCLEOTIDE SEQUENCE [LARGE SCALE GENOMIC DNA]</scope>
    <source>
        <strain evidence="3">ATCC 33905 / DSM 74 / LMG 10896 / Claus 1</strain>
    </source>
</reference>